<protein>
    <recommendedName>
        <fullName evidence="5">SMP-30/Gluconolactonase/LRE-like region domain-containing protein</fullName>
    </recommendedName>
</protein>
<evidence type="ECO:0000313" key="3">
    <source>
        <dbReference type="EMBL" id="ETX05282.1"/>
    </source>
</evidence>
<proteinExistence type="predicted"/>
<dbReference type="GO" id="GO:0043161">
    <property type="term" value="P:proteasome-mediated ubiquitin-dependent protein catabolic process"/>
    <property type="evidence" value="ECO:0007669"/>
    <property type="project" value="TreeGrafter"/>
</dbReference>
<feature type="repeat" description="NHL" evidence="2">
    <location>
        <begin position="147"/>
        <end position="183"/>
    </location>
</feature>
<dbReference type="Gene3D" id="2.120.10.30">
    <property type="entry name" value="TolB, C-terminal domain"/>
    <property type="match status" value="3"/>
</dbReference>
<dbReference type="PROSITE" id="PS51125">
    <property type="entry name" value="NHL"/>
    <property type="match status" value="5"/>
</dbReference>
<dbReference type="GO" id="GO:0000209">
    <property type="term" value="P:protein polyubiquitination"/>
    <property type="evidence" value="ECO:0007669"/>
    <property type="project" value="TreeGrafter"/>
</dbReference>
<dbReference type="InterPro" id="IPR050952">
    <property type="entry name" value="TRIM-NHL_E3_ligases"/>
</dbReference>
<dbReference type="AlphaFoldDB" id="W4M6P2"/>
<dbReference type="InterPro" id="IPR011042">
    <property type="entry name" value="6-blade_b-propeller_TolB-like"/>
</dbReference>
<accession>W4M6P2</accession>
<keyword evidence="4" id="KW-1185">Reference proteome</keyword>
<sequence length="323" mass="35716">MKTLGMRRVTSNPVDLALGKEGRIYVLSRSELATEIRRISWDDENLGTIGGPGTGDGQFRWPVSVVVDEDENLYVSDEALNRISIFNKEGDFLSKWGEAGSGDGQFNRPAGLAFNPEGHLYVVDSLNHRVQLFTRDGKFLSQWGAQGSEPGELNLPMGIAVDDEGDVYVADWGNHRVQKFSAGGARQLVIGSEGSERGQFVRPTGVAVDRHGDIYVADWGNNRVQLFNPDGQYVDQFIGDATLSTMARTYVRANPKPLRLREMACLEPQKRFHGPVSIEVDDECRMYVADCGPHRIQVYRKEADMLGPEDIVPVLSAPTLSTT</sequence>
<keyword evidence="1" id="KW-0677">Repeat</keyword>
<dbReference type="GO" id="GO:0061630">
    <property type="term" value="F:ubiquitin protein ligase activity"/>
    <property type="evidence" value="ECO:0007669"/>
    <property type="project" value="TreeGrafter"/>
</dbReference>
<dbReference type="SUPFAM" id="SSF101898">
    <property type="entry name" value="NHL repeat"/>
    <property type="match status" value="1"/>
</dbReference>
<gene>
    <name evidence="3" type="ORF">ETSY2_23915</name>
</gene>
<dbReference type="Proteomes" id="UP000019140">
    <property type="component" value="Unassembled WGS sequence"/>
</dbReference>
<dbReference type="EMBL" id="AZHX01000994">
    <property type="protein sequence ID" value="ETX05282.1"/>
    <property type="molecule type" value="Genomic_DNA"/>
</dbReference>
<feature type="repeat" description="NHL" evidence="2">
    <location>
        <begin position="46"/>
        <end position="89"/>
    </location>
</feature>
<comment type="caution">
    <text evidence="3">The sequence shown here is derived from an EMBL/GenBank/DDBJ whole genome shotgun (WGS) entry which is preliminary data.</text>
</comment>
<evidence type="ECO:0000256" key="1">
    <source>
        <dbReference type="ARBA" id="ARBA00022737"/>
    </source>
</evidence>
<dbReference type="GO" id="GO:0008270">
    <property type="term" value="F:zinc ion binding"/>
    <property type="evidence" value="ECO:0007669"/>
    <property type="project" value="UniProtKB-KW"/>
</dbReference>
<dbReference type="PANTHER" id="PTHR24104:SF25">
    <property type="entry name" value="PROTEIN LIN-41"/>
    <property type="match status" value="1"/>
</dbReference>
<evidence type="ECO:0000256" key="2">
    <source>
        <dbReference type="PROSITE-ProRule" id="PRU00504"/>
    </source>
</evidence>
<feature type="repeat" description="NHL" evidence="2">
    <location>
        <begin position="272"/>
        <end position="302"/>
    </location>
</feature>
<feature type="repeat" description="NHL" evidence="2">
    <location>
        <begin position="93"/>
        <end position="136"/>
    </location>
</feature>
<name>W4M6P2_9BACT</name>
<dbReference type="PATRIC" id="fig|1429439.4.peg.4064"/>
<dbReference type="PANTHER" id="PTHR24104">
    <property type="entry name" value="E3 UBIQUITIN-PROTEIN LIGASE NHLRC1-RELATED"/>
    <property type="match status" value="1"/>
</dbReference>
<organism evidence="3 4">
    <name type="scientific">Candidatus Entotheonella gemina</name>
    <dbReference type="NCBI Taxonomy" id="1429439"/>
    <lineage>
        <taxon>Bacteria</taxon>
        <taxon>Pseudomonadati</taxon>
        <taxon>Nitrospinota/Tectimicrobiota group</taxon>
        <taxon>Candidatus Tectimicrobiota</taxon>
        <taxon>Candidatus Entotheonellia</taxon>
        <taxon>Candidatus Entotheonellales</taxon>
        <taxon>Candidatus Entotheonellaceae</taxon>
        <taxon>Candidatus Entotheonella</taxon>
    </lineage>
</organism>
<reference evidence="3 4" key="1">
    <citation type="journal article" date="2014" name="Nature">
        <title>An environmental bacterial taxon with a large and distinct metabolic repertoire.</title>
        <authorList>
            <person name="Wilson M.C."/>
            <person name="Mori T."/>
            <person name="Ruckert C."/>
            <person name="Uria A.R."/>
            <person name="Helf M.J."/>
            <person name="Takada K."/>
            <person name="Gernert C."/>
            <person name="Steffens U.A."/>
            <person name="Heycke N."/>
            <person name="Schmitt S."/>
            <person name="Rinke C."/>
            <person name="Helfrich E.J."/>
            <person name="Brachmann A.O."/>
            <person name="Gurgui C."/>
            <person name="Wakimoto T."/>
            <person name="Kracht M."/>
            <person name="Crusemann M."/>
            <person name="Hentschel U."/>
            <person name="Abe I."/>
            <person name="Matsunaga S."/>
            <person name="Kalinowski J."/>
            <person name="Takeyama H."/>
            <person name="Piel J."/>
        </authorList>
    </citation>
    <scope>NUCLEOTIDE SEQUENCE [LARGE SCALE GENOMIC DNA]</scope>
    <source>
        <strain evidence="4">TSY2</strain>
    </source>
</reference>
<dbReference type="InterPro" id="IPR001258">
    <property type="entry name" value="NHL_repeat"/>
</dbReference>
<evidence type="ECO:0000313" key="4">
    <source>
        <dbReference type="Proteomes" id="UP000019140"/>
    </source>
</evidence>
<dbReference type="CDD" id="cd05819">
    <property type="entry name" value="NHL"/>
    <property type="match status" value="1"/>
</dbReference>
<dbReference type="HOGENOM" id="CLU_008645_2_2_7"/>
<dbReference type="Pfam" id="PF01436">
    <property type="entry name" value="NHL"/>
    <property type="match status" value="3"/>
</dbReference>
<feature type="repeat" description="NHL" evidence="2">
    <location>
        <begin position="187"/>
        <end position="230"/>
    </location>
</feature>
<evidence type="ECO:0008006" key="5">
    <source>
        <dbReference type="Google" id="ProtNLM"/>
    </source>
</evidence>